<dbReference type="SUPFAM" id="SSF46785">
    <property type="entry name" value="Winged helix' DNA-binding domain"/>
    <property type="match status" value="1"/>
</dbReference>
<accession>A0ABW8CUI0</accession>
<dbReference type="InterPro" id="IPR000835">
    <property type="entry name" value="HTH_MarR-typ"/>
</dbReference>
<dbReference type="PROSITE" id="PS50995">
    <property type="entry name" value="HTH_MARR_2"/>
    <property type="match status" value="1"/>
</dbReference>
<dbReference type="PANTHER" id="PTHR33164">
    <property type="entry name" value="TRANSCRIPTIONAL REGULATOR, MARR FAMILY"/>
    <property type="match status" value="1"/>
</dbReference>
<keyword evidence="3" id="KW-1185">Reference proteome</keyword>
<proteinExistence type="predicted"/>
<dbReference type="InterPro" id="IPR039422">
    <property type="entry name" value="MarR/SlyA-like"/>
</dbReference>
<evidence type="ECO:0000313" key="2">
    <source>
        <dbReference type="EMBL" id="MFI9121217.1"/>
    </source>
</evidence>
<evidence type="ECO:0000313" key="3">
    <source>
        <dbReference type="Proteomes" id="UP001614391"/>
    </source>
</evidence>
<dbReference type="Pfam" id="PF13463">
    <property type="entry name" value="HTH_27"/>
    <property type="match status" value="1"/>
</dbReference>
<dbReference type="PRINTS" id="PR00598">
    <property type="entry name" value="HTHMARR"/>
</dbReference>
<protein>
    <submittedName>
        <fullName evidence="2">MarR family winged helix-turn-helix transcriptional regulator</fullName>
    </submittedName>
</protein>
<dbReference type="InterPro" id="IPR036388">
    <property type="entry name" value="WH-like_DNA-bd_sf"/>
</dbReference>
<dbReference type="PANTHER" id="PTHR33164:SF43">
    <property type="entry name" value="HTH-TYPE TRANSCRIPTIONAL REPRESSOR YETL"/>
    <property type="match status" value="1"/>
</dbReference>
<organism evidence="2 3">
    <name type="scientific">Streptomyces bikiniensis</name>
    <dbReference type="NCBI Taxonomy" id="1896"/>
    <lineage>
        <taxon>Bacteria</taxon>
        <taxon>Bacillati</taxon>
        <taxon>Actinomycetota</taxon>
        <taxon>Actinomycetes</taxon>
        <taxon>Kitasatosporales</taxon>
        <taxon>Streptomycetaceae</taxon>
        <taxon>Streptomyces</taxon>
    </lineage>
</organism>
<name>A0ABW8CUI0_STRBI</name>
<reference evidence="2 3" key="1">
    <citation type="submission" date="2024-10" db="EMBL/GenBank/DDBJ databases">
        <title>The Natural Products Discovery Center: Release of the First 8490 Sequenced Strains for Exploring Actinobacteria Biosynthetic Diversity.</title>
        <authorList>
            <person name="Kalkreuter E."/>
            <person name="Kautsar S.A."/>
            <person name="Yang D."/>
            <person name="Bader C.D."/>
            <person name="Teijaro C.N."/>
            <person name="Fluegel L."/>
            <person name="Davis C.M."/>
            <person name="Simpson J.R."/>
            <person name="Lauterbach L."/>
            <person name="Steele A.D."/>
            <person name="Gui C."/>
            <person name="Meng S."/>
            <person name="Li G."/>
            <person name="Viehrig K."/>
            <person name="Ye F."/>
            <person name="Su P."/>
            <person name="Kiefer A.F."/>
            <person name="Nichols A."/>
            <person name="Cepeda A.J."/>
            <person name="Yan W."/>
            <person name="Fan B."/>
            <person name="Jiang Y."/>
            <person name="Adhikari A."/>
            <person name="Zheng C.-J."/>
            <person name="Schuster L."/>
            <person name="Cowan T.M."/>
            <person name="Smanski M.J."/>
            <person name="Chevrette M.G."/>
            <person name="De Carvalho L.P.S."/>
            <person name="Shen B."/>
        </authorList>
    </citation>
    <scope>NUCLEOTIDE SEQUENCE [LARGE SCALE GENOMIC DNA]</scope>
    <source>
        <strain evidence="2 3">NPDC053346</strain>
    </source>
</reference>
<dbReference type="RefSeq" id="WP_399615750.1">
    <property type="nucleotide sequence ID" value="NZ_JBITYT010000007.1"/>
</dbReference>
<dbReference type="EMBL" id="JBITYT010000007">
    <property type="protein sequence ID" value="MFI9121217.1"/>
    <property type="molecule type" value="Genomic_DNA"/>
</dbReference>
<dbReference type="SMART" id="SM00347">
    <property type="entry name" value="HTH_MARR"/>
    <property type="match status" value="1"/>
</dbReference>
<dbReference type="Proteomes" id="UP001614391">
    <property type="component" value="Unassembled WGS sequence"/>
</dbReference>
<dbReference type="Gene3D" id="1.10.10.10">
    <property type="entry name" value="Winged helix-like DNA-binding domain superfamily/Winged helix DNA-binding domain"/>
    <property type="match status" value="1"/>
</dbReference>
<gene>
    <name evidence="2" type="ORF">ACIGW0_17715</name>
</gene>
<evidence type="ECO:0000259" key="1">
    <source>
        <dbReference type="PROSITE" id="PS50995"/>
    </source>
</evidence>
<dbReference type="InterPro" id="IPR036390">
    <property type="entry name" value="WH_DNA-bd_sf"/>
</dbReference>
<sequence length="232" mass="24396">MEQPVYSGTAHGPDGARFAVVGISNMPTDWAQVLKGLTGADLTLPTALLATGVAPTGAVVGAAAPEAGADRPAAAGPPSPSMTPPSVLGLNAYLMYALGKAARRRLQDRLTARGLRLWHLTVLALLSDLGPQMKTVLAARLDMNASDLVRIVNDLVKTGYVECDRDPEDRRRIMVRLTPEGGSALAELGADIASADDEVLAPLDAEERLLLSSLLRRVHTHLEGGTRTAARP</sequence>
<comment type="caution">
    <text evidence="2">The sequence shown here is derived from an EMBL/GenBank/DDBJ whole genome shotgun (WGS) entry which is preliminary data.</text>
</comment>
<feature type="domain" description="HTH marR-type" evidence="1">
    <location>
        <begin position="91"/>
        <end position="220"/>
    </location>
</feature>